<evidence type="ECO:0000259" key="7">
    <source>
        <dbReference type="PROSITE" id="PS50975"/>
    </source>
</evidence>
<dbReference type="Pfam" id="PF00583">
    <property type="entry name" value="Acetyltransf_1"/>
    <property type="match status" value="1"/>
</dbReference>
<dbReference type="InterPro" id="IPR016181">
    <property type="entry name" value="Acyl_CoA_acyltransferase"/>
</dbReference>
<dbReference type="InterPro" id="IPR016102">
    <property type="entry name" value="Succinyl-CoA_synth-like"/>
</dbReference>
<comment type="similarity">
    <text evidence="5">In the N-terminal section; belongs to the acetate CoA ligase alpha subunit family.</text>
</comment>
<dbReference type="SUPFAM" id="SSF55729">
    <property type="entry name" value="Acyl-CoA N-acyltransferases (Nat)"/>
    <property type="match status" value="1"/>
</dbReference>
<reference evidence="9" key="1">
    <citation type="submission" date="2020-04" db="EMBL/GenBank/DDBJ databases">
        <title>A desert anoxygenic phototrophic bacterium fixes CO2 using RubisCO under aerobic conditions.</title>
        <authorList>
            <person name="Tang K."/>
        </authorList>
    </citation>
    <scope>NUCLEOTIDE SEQUENCE [LARGE SCALE GENOMIC DNA]</scope>
    <source>
        <strain evidence="9">MIMtkB3</strain>
    </source>
</reference>
<keyword evidence="10" id="KW-1185">Reference proteome</keyword>
<dbReference type="InterPro" id="IPR051538">
    <property type="entry name" value="Acyl-CoA_Synth/Transferase"/>
</dbReference>
<dbReference type="SUPFAM" id="SSF56059">
    <property type="entry name" value="Glutathione synthetase ATP-binding domain-like"/>
    <property type="match status" value="1"/>
</dbReference>
<dbReference type="InterPro" id="IPR036291">
    <property type="entry name" value="NAD(P)-bd_dom_sf"/>
</dbReference>
<dbReference type="PANTHER" id="PTHR43334:SF1">
    <property type="entry name" value="3-HYDROXYPROPIONATE--COA LIGASE [ADP-FORMING]"/>
    <property type="match status" value="1"/>
</dbReference>
<dbReference type="Gene3D" id="3.30.1490.20">
    <property type="entry name" value="ATP-grasp fold, A domain"/>
    <property type="match status" value="1"/>
</dbReference>
<dbReference type="PANTHER" id="PTHR43334">
    <property type="entry name" value="ACETATE--COA LIGASE [ADP-FORMING]"/>
    <property type="match status" value="1"/>
</dbReference>
<dbReference type="InterPro" id="IPR003781">
    <property type="entry name" value="CoA-bd"/>
</dbReference>
<dbReference type="InterPro" id="IPR011761">
    <property type="entry name" value="ATP-grasp"/>
</dbReference>
<accession>A0A858RA94</accession>
<dbReference type="KEGG" id="acru:HHL28_16055"/>
<evidence type="ECO:0000259" key="8">
    <source>
        <dbReference type="PROSITE" id="PS51186"/>
    </source>
</evidence>
<evidence type="ECO:0000313" key="10">
    <source>
        <dbReference type="Proteomes" id="UP000501891"/>
    </source>
</evidence>
<dbReference type="Pfam" id="PF13380">
    <property type="entry name" value="CoA_binding_2"/>
    <property type="match status" value="1"/>
</dbReference>
<dbReference type="GO" id="GO:0006099">
    <property type="term" value="P:tricarboxylic acid cycle"/>
    <property type="evidence" value="ECO:0007669"/>
    <property type="project" value="UniProtKB-KW"/>
</dbReference>
<proteinExistence type="inferred from homology"/>
<dbReference type="EMBL" id="CP051775">
    <property type="protein sequence ID" value="QJE74385.1"/>
    <property type="molecule type" value="Genomic_DNA"/>
</dbReference>
<dbReference type="Gene3D" id="3.40.50.720">
    <property type="entry name" value="NAD(P)-binding Rossmann-like Domain"/>
    <property type="match status" value="1"/>
</dbReference>
<keyword evidence="2 9" id="KW-0436">Ligase</keyword>
<dbReference type="Gene3D" id="3.40.630.30">
    <property type="match status" value="1"/>
</dbReference>
<dbReference type="Gene3D" id="3.40.50.261">
    <property type="entry name" value="Succinyl-CoA synthetase domains"/>
    <property type="match status" value="2"/>
</dbReference>
<dbReference type="GO" id="GO:0005524">
    <property type="term" value="F:ATP binding"/>
    <property type="evidence" value="ECO:0007669"/>
    <property type="project" value="UniProtKB-UniRule"/>
</dbReference>
<dbReference type="InterPro" id="IPR032875">
    <property type="entry name" value="Succ_CoA_lig_flav_dom"/>
</dbReference>
<dbReference type="PROSITE" id="PS50975">
    <property type="entry name" value="ATP_GRASP"/>
    <property type="match status" value="1"/>
</dbReference>
<dbReference type="InterPro" id="IPR043938">
    <property type="entry name" value="Ligase_CoA_dom"/>
</dbReference>
<dbReference type="Gene3D" id="3.30.470.20">
    <property type="entry name" value="ATP-grasp fold, B domain"/>
    <property type="match status" value="1"/>
</dbReference>
<keyword evidence="4 6" id="KW-0067">ATP-binding</keyword>
<dbReference type="PROSITE" id="PS51186">
    <property type="entry name" value="GNAT"/>
    <property type="match status" value="1"/>
</dbReference>
<dbReference type="AlphaFoldDB" id="A0A858RA94"/>
<dbReference type="FunFam" id="3.30.1490.20:FF:000020">
    <property type="entry name" value="Protein lysine acetyltransferase"/>
    <property type="match status" value="1"/>
</dbReference>
<feature type="domain" description="ATP-grasp" evidence="7">
    <location>
        <begin position="504"/>
        <end position="722"/>
    </location>
</feature>
<dbReference type="InterPro" id="IPR000182">
    <property type="entry name" value="GNAT_dom"/>
</dbReference>
<dbReference type="GO" id="GO:0043758">
    <property type="term" value="F:acetate-CoA ligase (ADP-forming) activity"/>
    <property type="evidence" value="ECO:0007669"/>
    <property type="project" value="InterPro"/>
</dbReference>
<evidence type="ECO:0000256" key="4">
    <source>
        <dbReference type="ARBA" id="ARBA00022840"/>
    </source>
</evidence>
<feature type="domain" description="N-acetyltransferase" evidence="8">
    <location>
        <begin position="742"/>
        <end position="906"/>
    </location>
</feature>
<keyword evidence="1" id="KW-0816">Tricarboxylic acid cycle</keyword>
<evidence type="ECO:0000256" key="2">
    <source>
        <dbReference type="ARBA" id="ARBA00022598"/>
    </source>
</evidence>
<evidence type="ECO:0000256" key="3">
    <source>
        <dbReference type="ARBA" id="ARBA00022741"/>
    </source>
</evidence>
<dbReference type="SMART" id="SM00881">
    <property type="entry name" value="CoA_binding"/>
    <property type="match status" value="1"/>
</dbReference>
<protein>
    <submittedName>
        <fullName evidence="9">Bifunctional acetate--CoA ligase family protein/GNAT family N-acetyltransferase</fullName>
    </submittedName>
</protein>
<dbReference type="SUPFAM" id="SSF51735">
    <property type="entry name" value="NAD(P)-binding Rossmann-fold domains"/>
    <property type="match status" value="1"/>
</dbReference>
<evidence type="ECO:0000256" key="1">
    <source>
        <dbReference type="ARBA" id="ARBA00022532"/>
    </source>
</evidence>
<dbReference type="CDD" id="cd04301">
    <property type="entry name" value="NAT_SF"/>
    <property type="match status" value="1"/>
</dbReference>
<dbReference type="GO" id="GO:0046872">
    <property type="term" value="F:metal ion binding"/>
    <property type="evidence" value="ECO:0007669"/>
    <property type="project" value="InterPro"/>
</dbReference>
<evidence type="ECO:0000256" key="5">
    <source>
        <dbReference type="ARBA" id="ARBA00060888"/>
    </source>
</evidence>
<name>A0A858RA94_9PROT</name>
<evidence type="ECO:0000313" key="9">
    <source>
        <dbReference type="EMBL" id="QJE74385.1"/>
    </source>
</evidence>
<keyword evidence="3 6" id="KW-0547">Nucleotide-binding</keyword>
<dbReference type="GO" id="GO:0016747">
    <property type="term" value="F:acyltransferase activity, transferring groups other than amino-acyl groups"/>
    <property type="evidence" value="ECO:0007669"/>
    <property type="project" value="InterPro"/>
</dbReference>
<dbReference type="InterPro" id="IPR013815">
    <property type="entry name" value="ATP_grasp_subdomain_1"/>
</dbReference>
<evidence type="ECO:0000256" key="6">
    <source>
        <dbReference type="PROSITE-ProRule" id="PRU00409"/>
    </source>
</evidence>
<dbReference type="Pfam" id="PF13607">
    <property type="entry name" value="Succ_CoA_lig"/>
    <property type="match status" value="1"/>
</dbReference>
<dbReference type="Pfam" id="PF19045">
    <property type="entry name" value="Ligase_CoA_2"/>
    <property type="match status" value="1"/>
</dbReference>
<organism evidence="9 10">
    <name type="scientific">Aerophototrophica crusticola</name>
    <dbReference type="NCBI Taxonomy" id="1709002"/>
    <lineage>
        <taxon>Bacteria</taxon>
        <taxon>Pseudomonadati</taxon>
        <taxon>Pseudomonadota</taxon>
        <taxon>Alphaproteobacteria</taxon>
        <taxon>Rhodospirillales</taxon>
        <taxon>Rhodospirillaceae</taxon>
        <taxon>Aerophototrophica</taxon>
    </lineage>
</organism>
<dbReference type="Proteomes" id="UP000501891">
    <property type="component" value="Chromosome"/>
</dbReference>
<sequence>MTIRNLDRLFKPRSIALIGASRRARAIGQVVARNLFNAGFDGPIMPVNPRERSIEGVLAYPSVADLPVVPDLAVIATPPQTVPGLVRELGERGTKAAIVITAGFAELGEEGKALQQELLDAAKPHLMRLVGPNCLGVMVPGQGLNASFCHVPPLKGDIALVAQSGAVVTSIVDWATPRGIGFSHLVSLGSMADVDFGDLLDYLAQDSSVRAILLYVEAITHARKFMSAARAAARAKPVIVIKAGRSEEAAKAASSHTGALAGADAVYDAAFRRAGMLRVAELDELFDAVETLATGVHIQGDRLAILTNGGGIGVLATDALIGSGGRLAQLAPETIEKLNGVLPPTWSHGNPVDIIGDADGKRYADSLKILLEDRGLDAVLVLNCPTAVADAGEAAKATVDVILEHAKKPGGGRKVPVLTSWLGEFAAADARKLFAQHRIPDYHTPNQAVRAFMHLVRYRKNQELLMETPPSVPEQFDVDMASARAMVDEALREGRAWLTEFEAKEVLRAYGIPCVRTVVANSPAEAERAAKRLGGRIALKILSHDIVHKSDMGGVSLNLLPNQVWAEAEAMLERIRTALPDAKIEGFTVQEMAHRPGAHELIVGMVDDVLFGPVILFGEGGTGVEVVADKALALPPLNLNLARETMARTRIFKLLQGYRNRPAADLDAVALAMVKVSQLVSDFPEIAELDINPLFADENGVLALDARIKVVPLTQAATKRLAVRAYPKRLEHKETLRDGREFFIRPIRPEDEPLIHDMVAHTSIEDMRLRFFAPMKRLSHQMAARLTQIDYDREMALVATFPAGRGEEQDAQDPIYGVVRITADPDNERAEYAVLVRSDMKGKGLGHILMTEILKYAKSRGIKEVFGEVLRENSGMLALCRELGFTTHDSPDDPGIKEVSYRFADHP</sequence>
<gene>
    <name evidence="9" type="ORF">HHL28_16055</name>
</gene>
<dbReference type="SUPFAM" id="SSF52210">
    <property type="entry name" value="Succinyl-CoA synthetase domains"/>
    <property type="match status" value="2"/>
</dbReference>
<dbReference type="Pfam" id="PF13549">
    <property type="entry name" value="ATP-grasp_5"/>
    <property type="match status" value="1"/>
</dbReference>